<dbReference type="Gene3D" id="1.10.510.10">
    <property type="entry name" value="Transferase(Phosphotransferase) domain 1"/>
    <property type="match status" value="1"/>
</dbReference>
<feature type="non-terminal residue" evidence="3">
    <location>
        <position position="1"/>
    </location>
</feature>
<dbReference type="GO" id="GO:0060397">
    <property type="term" value="P:growth hormone receptor signaling pathway via JAK-STAT"/>
    <property type="evidence" value="ECO:0007669"/>
    <property type="project" value="TreeGrafter"/>
</dbReference>
<keyword evidence="3" id="KW-0808">Transferase</keyword>
<dbReference type="SUPFAM" id="SSF56112">
    <property type="entry name" value="Protein kinase-like (PK-like)"/>
    <property type="match status" value="2"/>
</dbReference>
<organism evidence="3 4">
    <name type="scientific">Nestor notabilis</name>
    <name type="common">Kea</name>
    <dbReference type="NCBI Taxonomy" id="176057"/>
    <lineage>
        <taxon>Eukaryota</taxon>
        <taxon>Metazoa</taxon>
        <taxon>Chordata</taxon>
        <taxon>Craniata</taxon>
        <taxon>Vertebrata</taxon>
        <taxon>Euteleostomi</taxon>
        <taxon>Archelosauria</taxon>
        <taxon>Archosauria</taxon>
        <taxon>Dinosauria</taxon>
        <taxon>Saurischia</taxon>
        <taxon>Theropoda</taxon>
        <taxon>Coelurosauria</taxon>
        <taxon>Aves</taxon>
        <taxon>Neognathae</taxon>
        <taxon>Neoaves</taxon>
        <taxon>Telluraves</taxon>
        <taxon>Australaves</taxon>
        <taxon>Psittaciformes</taxon>
        <taxon>Psittacidae</taxon>
        <taxon>Nestor</taxon>
    </lineage>
</organism>
<dbReference type="Gene3D" id="3.30.200.20">
    <property type="entry name" value="Phosphorylase Kinase, domain 1"/>
    <property type="match status" value="1"/>
</dbReference>
<dbReference type="EMBL" id="KK937105">
    <property type="protein sequence ID" value="KFQ47808.1"/>
    <property type="molecule type" value="Genomic_DNA"/>
</dbReference>
<keyword evidence="3" id="KW-0418">Kinase</keyword>
<dbReference type="PANTHER" id="PTHR45807">
    <property type="entry name" value="TYROSINE-PROTEIN KINASE HOPSCOTCH"/>
    <property type="match status" value="1"/>
</dbReference>
<dbReference type="PROSITE" id="PS00107">
    <property type="entry name" value="PROTEIN_KINASE_ATP"/>
    <property type="match status" value="1"/>
</dbReference>
<keyword evidence="3" id="KW-0675">Receptor</keyword>
<proteinExistence type="predicted"/>
<keyword evidence="1" id="KW-0067">ATP-binding</keyword>
<keyword evidence="4" id="KW-1185">Reference proteome</keyword>
<dbReference type="InterPro" id="IPR001245">
    <property type="entry name" value="Ser-Thr/Tyr_kinase_cat_dom"/>
</dbReference>
<protein>
    <submittedName>
        <fullName evidence="3">Non-receptor tyrosine-protein kinase TYK2</fullName>
    </submittedName>
</protein>
<feature type="domain" description="Protein kinase" evidence="2">
    <location>
        <begin position="95"/>
        <end position="167"/>
    </location>
</feature>
<dbReference type="GO" id="GO:0004715">
    <property type="term" value="F:non-membrane spanning protein tyrosine kinase activity"/>
    <property type="evidence" value="ECO:0007669"/>
    <property type="project" value="TreeGrafter"/>
</dbReference>
<evidence type="ECO:0000259" key="2">
    <source>
        <dbReference type="PROSITE" id="PS50011"/>
    </source>
</evidence>
<evidence type="ECO:0000313" key="4">
    <source>
        <dbReference type="Proteomes" id="UP000053840"/>
    </source>
</evidence>
<dbReference type="GO" id="GO:0035556">
    <property type="term" value="P:intracellular signal transduction"/>
    <property type="evidence" value="ECO:0007669"/>
    <property type="project" value="TreeGrafter"/>
</dbReference>
<feature type="non-terminal residue" evidence="3">
    <location>
        <position position="167"/>
    </location>
</feature>
<accession>A0A091RYK2</accession>
<dbReference type="GO" id="GO:0005524">
    <property type="term" value="F:ATP binding"/>
    <property type="evidence" value="ECO:0007669"/>
    <property type="project" value="UniProtKB-UniRule"/>
</dbReference>
<dbReference type="PANTHER" id="PTHR45807:SF6">
    <property type="entry name" value="NON-RECEPTOR TYROSINE-PROTEIN KINASE TYK2"/>
    <property type="match status" value="1"/>
</dbReference>
<feature type="binding site" evidence="1">
    <location>
        <position position="128"/>
    </location>
    <ligand>
        <name>ATP</name>
        <dbReference type="ChEBI" id="CHEBI:30616"/>
    </ligand>
</feature>
<evidence type="ECO:0000256" key="1">
    <source>
        <dbReference type="PROSITE-ProRule" id="PRU10141"/>
    </source>
</evidence>
<dbReference type="AlphaFoldDB" id="A0A091RYK2"/>
<dbReference type="GO" id="GO:0019221">
    <property type="term" value="P:cytokine-mediated signaling pathway"/>
    <property type="evidence" value="ECO:0007669"/>
    <property type="project" value="TreeGrafter"/>
</dbReference>
<dbReference type="Proteomes" id="UP000053840">
    <property type="component" value="Unassembled WGS sequence"/>
</dbReference>
<dbReference type="GO" id="GO:0005829">
    <property type="term" value="C:cytosol"/>
    <property type="evidence" value="ECO:0007669"/>
    <property type="project" value="TreeGrafter"/>
</dbReference>
<sequence>TLLEICFDADVPLKERAPSEKERFYEKKHRLPEPSCRELATLICQCLNYSPGERPSFRTILRDLTQLQPHALVDVTAVNPDFPVSDPTVFQKRYLKKIRGLGEGHFGRVSLCCYDPTNDGTGEMVAVKSLKAGCSQQLLSSWSREIQILKTLYHENIVKYKGCCSDQ</sequence>
<dbReference type="Pfam" id="PF07714">
    <property type="entry name" value="PK_Tyr_Ser-Thr"/>
    <property type="match status" value="2"/>
</dbReference>
<dbReference type="GO" id="GO:0005131">
    <property type="term" value="F:growth hormone receptor binding"/>
    <property type="evidence" value="ECO:0007669"/>
    <property type="project" value="TreeGrafter"/>
</dbReference>
<keyword evidence="1" id="KW-0547">Nucleotide-binding</keyword>
<dbReference type="InterPro" id="IPR017441">
    <property type="entry name" value="Protein_kinase_ATP_BS"/>
</dbReference>
<dbReference type="InterPro" id="IPR011009">
    <property type="entry name" value="Kinase-like_dom_sf"/>
</dbReference>
<gene>
    <name evidence="3" type="ORF">N333_06341</name>
</gene>
<dbReference type="InterPro" id="IPR000719">
    <property type="entry name" value="Prot_kinase_dom"/>
</dbReference>
<evidence type="ECO:0000313" key="3">
    <source>
        <dbReference type="EMBL" id="KFQ47808.1"/>
    </source>
</evidence>
<dbReference type="PROSITE" id="PS50011">
    <property type="entry name" value="PROTEIN_KINASE_DOM"/>
    <property type="match status" value="1"/>
</dbReference>
<name>A0A091RYK2_NESNO</name>
<dbReference type="InterPro" id="IPR051286">
    <property type="entry name" value="JAK"/>
</dbReference>
<dbReference type="GO" id="GO:0030154">
    <property type="term" value="P:cell differentiation"/>
    <property type="evidence" value="ECO:0007669"/>
    <property type="project" value="TreeGrafter"/>
</dbReference>
<reference evidence="3 4" key="1">
    <citation type="submission" date="2014-04" db="EMBL/GenBank/DDBJ databases">
        <title>Genome evolution of avian class.</title>
        <authorList>
            <person name="Zhang G."/>
            <person name="Li C."/>
        </authorList>
    </citation>
    <scope>NUCLEOTIDE SEQUENCE [LARGE SCALE GENOMIC DNA]</scope>
    <source>
        <strain evidence="3">BGI_N333</strain>
    </source>
</reference>